<dbReference type="PRINTS" id="PR00069">
    <property type="entry name" value="ALDKETRDTASE"/>
</dbReference>
<dbReference type="Gene3D" id="3.20.20.100">
    <property type="entry name" value="NADP-dependent oxidoreductase domain"/>
    <property type="match status" value="1"/>
</dbReference>
<dbReference type="EMBL" id="QJSQ01000010">
    <property type="protein sequence ID" value="PYE22511.1"/>
    <property type="molecule type" value="Genomic_DNA"/>
</dbReference>
<comment type="similarity">
    <text evidence="3">Belongs to the aldo/keto reductase family. Aldo/keto reductase 2 subfamily.</text>
</comment>
<dbReference type="GO" id="GO:0016491">
    <property type="term" value="F:oxidoreductase activity"/>
    <property type="evidence" value="ECO:0007669"/>
    <property type="project" value="UniProtKB-KW"/>
</dbReference>
<evidence type="ECO:0000256" key="3">
    <source>
        <dbReference type="ARBA" id="ARBA00038157"/>
    </source>
</evidence>
<accession>A0A2V4TFD7</accession>
<organism evidence="6 7">
    <name type="scientific">Paraburkholderia silvatlantica</name>
    <dbReference type="NCBI Taxonomy" id="321895"/>
    <lineage>
        <taxon>Bacteria</taxon>
        <taxon>Pseudomonadati</taxon>
        <taxon>Pseudomonadota</taxon>
        <taxon>Betaproteobacteria</taxon>
        <taxon>Burkholderiales</taxon>
        <taxon>Burkholderiaceae</taxon>
        <taxon>Paraburkholderia</taxon>
    </lineage>
</organism>
<dbReference type="SUPFAM" id="SSF51430">
    <property type="entry name" value="NAD(P)-linked oxidoreductase"/>
    <property type="match status" value="1"/>
</dbReference>
<evidence type="ECO:0000259" key="5">
    <source>
        <dbReference type="Pfam" id="PF00248"/>
    </source>
</evidence>
<dbReference type="AlphaFoldDB" id="A0A2V4TFD7"/>
<evidence type="ECO:0000256" key="4">
    <source>
        <dbReference type="ARBA" id="ARBA00070119"/>
    </source>
</evidence>
<evidence type="ECO:0000256" key="1">
    <source>
        <dbReference type="ARBA" id="ARBA00022857"/>
    </source>
</evidence>
<reference evidence="6 7" key="1">
    <citation type="submission" date="2018-06" db="EMBL/GenBank/DDBJ databases">
        <title>Genomic Encyclopedia of Type Strains, Phase IV (KMG-V): Genome sequencing to study the core and pangenomes of soil and plant-associated prokaryotes.</title>
        <authorList>
            <person name="Whitman W."/>
        </authorList>
    </citation>
    <scope>NUCLEOTIDE SEQUENCE [LARGE SCALE GENOMIC DNA]</scope>
    <source>
        <strain evidence="6 7">SRCL-318</strain>
    </source>
</reference>
<feature type="domain" description="NADP-dependent oxidoreductase" evidence="5">
    <location>
        <begin position="71"/>
        <end position="397"/>
    </location>
</feature>
<dbReference type="InterPro" id="IPR023210">
    <property type="entry name" value="NADP_OxRdtase_dom"/>
</dbReference>
<dbReference type="InterPro" id="IPR020471">
    <property type="entry name" value="AKR"/>
</dbReference>
<dbReference type="InterPro" id="IPR036812">
    <property type="entry name" value="NAD(P)_OxRdtase_dom_sf"/>
</dbReference>
<dbReference type="PANTHER" id="PTHR43364">
    <property type="entry name" value="NADH-SPECIFIC METHYLGLYOXAL REDUCTASE-RELATED"/>
    <property type="match status" value="1"/>
</dbReference>
<proteinExistence type="inferred from homology"/>
<dbReference type="InterPro" id="IPR050523">
    <property type="entry name" value="AKR_Detox_Biosynth"/>
</dbReference>
<dbReference type="Pfam" id="PF00248">
    <property type="entry name" value="Aldo_ket_red"/>
    <property type="match status" value="1"/>
</dbReference>
<comment type="caution">
    <text evidence="6">The sequence shown here is derived from an EMBL/GenBank/DDBJ whole genome shotgun (WGS) entry which is preliminary data.</text>
</comment>
<protein>
    <recommendedName>
        <fullName evidence="4">Protein tas</fullName>
    </recommendedName>
</protein>
<gene>
    <name evidence="6" type="ORF">C7410_110137</name>
</gene>
<dbReference type="CDD" id="cd19094">
    <property type="entry name" value="AKR_Tas-like"/>
    <property type="match status" value="1"/>
</dbReference>
<dbReference type="Proteomes" id="UP000247772">
    <property type="component" value="Unassembled WGS sequence"/>
</dbReference>
<dbReference type="PANTHER" id="PTHR43364:SF17">
    <property type="entry name" value="ALDO KETO REDUCTASE"/>
    <property type="match status" value="1"/>
</dbReference>
<dbReference type="NCBIfam" id="NF007912">
    <property type="entry name" value="PRK10625.1"/>
    <property type="match status" value="1"/>
</dbReference>
<evidence type="ECO:0000313" key="7">
    <source>
        <dbReference type="Proteomes" id="UP000247772"/>
    </source>
</evidence>
<keyword evidence="2" id="KW-0560">Oxidoreductase</keyword>
<evidence type="ECO:0000313" key="6">
    <source>
        <dbReference type="EMBL" id="PYE22511.1"/>
    </source>
</evidence>
<dbReference type="FunFam" id="3.20.20.100:FF:000005">
    <property type="entry name" value="NADP(H)-dependent aldo-keto reductase"/>
    <property type="match status" value="1"/>
</dbReference>
<name>A0A2V4TFD7_9BURK</name>
<evidence type="ECO:0000256" key="2">
    <source>
        <dbReference type="ARBA" id="ARBA00023002"/>
    </source>
</evidence>
<keyword evidence="1" id="KW-0521">NADP</keyword>
<sequence length="405" mass="45583">MRGFWHVRRRAAPRPAVADTRPLAEQYGRILQLLKKFSRRGSFGAPLIELMDNVSMEYRTLGDTDVKVSLIGLGTMTWGEQNTEREAHEQIDYALDQGVTLVDAAEMYPVPPRPQTQGQTERFIGTWLAQHRAARERIVLATKIAGPARQPHNPQHIRGPQNQFDRKNLTEALDGSLKRLQTDYVDLYQLHWPDRSTMTFGRNMYPYLDDAYTVPIEETLSVLADFVKAGKIRHIGVSNETPWGVAQFLRAAEKLGLPRIVSIQNPYSLLNRTFESGLSEFAHREGVGLLAYSPLAFGWLSGKYEGGARPEGARITRFERFKRYSKPESVAATTRYVELARAHGYTPAQFALAFVNSRPFLTSNLIGATSLEQLKENIASADVKLTPELLTQIDALHEQQPNPAP</sequence>